<evidence type="ECO:0000313" key="3">
    <source>
        <dbReference type="EMBL" id="OGF24652.1"/>
    </source>
</evidence>
<dbReference type="GO" id="GO:0016758">
    <property type="term" value="F:hexosyltransferase activity"/>
    <property type="evidence" value="ECO:0007669"/>
    <property type="project" value="TreeGrafter"/>
</dbReference>
<dbReference type="Pfam" id="PF00534">
    <property type="entry name" value="Glycos_transf_1"/>
    <property type="match status" value="1"/>
</dbReference>
<dbReference type="InterPro" id="IPR001296">
    <property type="entry name" value="Glyco_trans_1"/>
</dbReference>
<dbReference type="Pfam" id="PF13439">
    <property type="entry name" value="Glyco_transf_4"/>
    <property type="match status" value="1"/>
</dbReference>
<sequence>MRIALFSDNFYPEIGGVQDSVACLGRELGRRGLAFCYYVPQCSSRDFIKAKLPVGEINLGDNVKIKRFFSLPVKSSTQQSRLVVPNFLRWREVKKFKPDIIHSHSFFGLGLEALAAARFLKIPIVGTNHWVITEFNQYSPAANKLFAGLSLKYVIWYFNRCDFVTAPSQTVFTEMLKHGFNRPHRVVSNQIDLKIFKSIKEDRLKLKAEFKISEKTVVYAGRLGREKNVDTIVRAIALAKKDIPDINLAIAGHGSAESGLKVLVKELGLGNEVKFFGTMDQPKLARLYNAAEVFAIASTSESQSMVLLQAMACSLPVVGARWRALPEYINEQNGYLFKPHDFEELAGIIIKLLVDSEARKLLGQGGLDFVRKFSAEHIASVWEKIYSQVLTKKNNFANNKIGENI</sequence>
<dbReference type="PANTHER" id="PTHR45947:SF3">
    <property type="entry name" value="SULFOQUINOVOSYL TRANSFERASE SQD2"/>
    <property type="match status" value="1"/>
</dbReference>
<gene>
    <name evidence="3" type="ORF">A3H66_00070</name>
</gene>
<evidence type="ECO:0000313" key="4">
    <source>
        <dbReference type="Proteomes" id="UP000178783"/>
    </source>
</evidence>
<dbReference type="EMBL" id="MFFW01000004">
    <property type="protein sequence ID" value="OGF24652.1"/>
    <property type="molecule type" value="Genomic_DNA"/>
</dbReference>
<dbReference type="STRING" id="1797989.A3H66_00070"/>
<proteinExistence type="predicted"/>
<dbReference type="Proteomes" id="UP000178783">
    <property type="component" value="Unassembled WGS sequence"/>
</dbReference>
<feature type="domain" description="Glycosyltransferase subfamily 4-like N-terminal" evidence="2">
    <location>
        <begin position="14"/>
        <end position="193"/>
    </location>
</feature>
<evidence type="ECO:0000259" key="2">
    <source>
        <dbReference type="Pfam" id="PF13439"/>
    </source>
</evidence>
<dbReference type="Gene3D" id="3.40.50.2000">
    <property type="entry name" value="Glycogen Phosphorylase B"/>
    <property type="match status" value="2"/>
</dbReference>
<evidence type="ECO:0008006" key="5">
    <source>
        <dbReference type="Google" id="ProtNLM"/>
    </source>
</evidence>
<comment type="caution">
    <text evidence="3">The sequence shown here is derived from an EMBL/GenBank/DDBJ whole genome shotgun (WGS) entry which is preliminary data.</text>
</comment>
<reference evidence="3 4" key="1">
    <citation type="journal article" date="2016" name="Nat. Commun.">
        <title>Thousands of microbial genomes shed light on interconnected biogeochemical processes in an aquifer system.</title>
        <authorList>
            <person name="Anantharaman K."/>
            <person name="Brown C.T."/>
            <person name="Hug L.A."/>
            <person name="Sharon I."/>
            <person name="Castelle C.J."/>
            <person name="Probst A.J."/>
            <person name="Thomas B.C."/>
            <person name="Singh A."/>
            <person name="Wilkins M.J."/>
            <person name="Karaoz U."/>
            <person name="Brodie E.L."/>
            <person name="Williams K.H."/>
            <person name="Hubbard S.S."/>
            <person name="Banfield J.F."/>
        </authorList>
    </citation>
    <scope>NUCLEOTIDE SEQUENCE [LARGE SCALE GENOMIC DNA]</scope>
</reference>
<dbReference type="InterPro" id="IPR050194">
    <property type="entry name" value="Glycosyltransferase_grp1"/>
</dbReference>
<name>A0A1F5SDL6_9BACT</name>
<accession>A0A1F5SDL6</accession>
<organism evidence="3 4">
    <name type="scientific">Candidatus Falkowbacteria bacterium RIFCSPLOWO2_02_FULL_45_21</name>
    <dbReference type="NCBI Taxonomy" id="1797989"/>
    <lineage>
        <taxon>Bacteria</taxon>
        <taxon>Candidatus Falkowiibacteriota</taxon>
    </lineage>
</organism>
<dbReference type="InterPro" id="IPR028098">
    <property type="entry name" value="Glyco_trans_4-like_N"/>
</dbReference>
<dbReference type="SUPFAM" id="SSF53756">
    <property type="entry name" value="UDP-Glycosyltransferase/glycogen phosphorylase"/>
    <property type="match status" value="1"/>
</dbReference>
<protein>
    <recommendedName>
        <fullName evidence="5">Glycosyl transferase family 1</fullName>
    </recommendedName>
</protein>
<evidence type="ECO:0000259" key="1">
    <source>
        <dbReference type="Pfam" id="PF00534"/>
    </source>
</evidence>
<dbReference type="AlphaFoldDB" id="A0A1F5SDL6"/>
<feature type="domain" description="Glycosyl transferase family 1" evidence="1">
    <location>
        <begin position="211"/>
        <end position="364"/>
    </location>
</feature>
<dbReference type="PANTHER" id="PTHR45947">
    <property type="entry name" value="SULFOQUINOVOSYL TRANSFERASE SQD2"/>
    <property type="match status" value="1"/>
</dbReference>